<feature type="domain" description="GGDEF" evidence="4">
    <location>
        <begin position="304"/>
        <end position="447"/>
    </location>
</feature>
<dbReference type="InterPro" id="IPR029787">
    <property type="entry name" value="Nucleotide_cyclase"/>
</dbReference>
<evidence type="ECO:0000313" key="7">
    <source>
        <dbReference type="Proteomes" id="UP000315112"/>
    </source>
</evidence>
<evidence type="ECO:0000313" key="5">
    <source>
        <dbReference type="EMBL" id="QGZ37965.1"/>
    </source>
</evidence>
<dbReference type="SMART" id="SM00267">
    <property type="entry name" value="GGDEF"/>
    <property type="match status" value="1"/>
</dbReference>
<dbReference type="FunFam" id="3.30.70.270:FF:000001">
    <property type="entry name" value="Diguanylate cyclase domain protein"/>
    <property type="match status" value="1"/>
</dbReference>
<dbReference type="PROSITE" id="PS50887">
    <property type="entry name" value="GGDEF"/>
    <property type="match status" value="1"/>
</dbReference>
<dbReference type="InterPro" id="IPR001610">
    <property type="entry name" value="PAC"/>
</dbReference>
<evidence type="ECO:0000259" key="1">
    <source>
        <dbReference type="PROSITE" id="PS50112"/>
    </source>
</evidence>
<accession>A0A562PQX2</accession>
<dbReference type="PANTHER" id="PTHR44757:SF2">
    <property type="entry name" value="BIOFILM ARCHITECTURE MAINTENANCE PROTEIN MBAA"/>
    <property type="match status" value="1"/>
</dbReference>
<evidence type="ECO:0000313" key="6">
    <source>
        <dbReference type="EMBL" id="TWI46809.1"/>
    </source>
</evidence>
<dbReference type="SMART" id="SM00052">
    <property type="entry name" value="EAL"/>
    <property type="match status" value="1"/>
</dbReference>
<dbReference type="InterPro" id="IPR052155">
    <property type="entry name" value="Biofilm_reg_signaling"/>
</dbReference>
<dbReference type="Pfam" id="PF08447">
    <property type="entry name" value="PAS_3"/>
    <property type="match status" value="1"/>
</dbReference>
<dbReference type="InterPro" id="IPR035965">
    <property type="entry name" value="PAS-like_dom_sf"/>
</dbReference>
<dbReference type="InterPro" id="IPR000014">
    <property type="entry name" value="PAS"/>
</dbReference>
<dbReference type="InterPro" id="IPR001633">
    <property type="entry name" value="EAL_dom"/>
</dbReference>
<sequence>MKADETAARTNLRLRELLDHLPAGVVVHRADGSVSDANRAAQRILGRDHTSLPRAAASRDDWVLMDEDGQPLAEHDHPMWRVLHSRRELSDLVVGLRRPGDTEPCWLLCSGYPVLDHAGAVCEVVICFIDCTQLKEAEARLRKSEERLRLALLGSTDATWDVDLRTGECHYSDRWWDMLGYPPQVEAVDQSTWRRYTHPDDIGSVSEFIRALLTGHDSTFAIEMRLAHRDGHYVPVLSRGFVLRDGSGRAVRLSGTNTDLTERKEHERRIHDLAYFDQLTGLPNRRHLLEQLRRIALRTARTASVGALLFVDLDNFKQINDAHGHEAGDRLLCQVAERLRHSVRDTDQLARLGGDEFAVALEELAATPGDAAIEAGKVARKILDVLARPHALARPGAPPRNATITPSIGIALFGKEVGSVEAALRQADIAMYHAKRAGRDTLRFFDPAMQAAIEQRSTLEADLRDGLGQHAFPLHCQPQFNAEGRLVGGEVLVRWQHPRRGLVGPGEFIDLAESTGLIVAIGLEALREACVCLERWAHLPGLAHLALAVNVSVCQLQQPDFAERVLAVLAETGAPPERLSLELTESAFAGDVQDVIAKMARLRTHGVLFSLDDFGTGYSSLSYLKRFPLSTLKVDRSFVSGVDAEANAGAIAELIVALGKTLGLKVIAEGVENERQFAFLREQHCDAFQGFLFAPPLPLDEFEQRYQYH</sequence>
<dbReference type="NCBIfam" id="TIGR00229">
    <property type="entry name" value="sensory_box"/>
    <property type="match status" value="2"/>
</dbReference>
<dbReference type="SMART" id="SM00086">
    <property type="entry name" value="PAC"/>
    <property type="match status" value="2"/>
</dbReference>
<dbReference type="EMBL" id="VLKW01000005">
    <property type="protein sequence ID" value="TWI46809.1"/>
    <property type="molecule type" value="Genomic_DNA"/>
</dbReference>
<protein>
    <submittedName>
        <fullName evidence="5">EAL domain-containing protein</fullName>
    </submittedName>
    <submittedName>
        <fullName evidence="6">PAS domain S-box-containing protein/diguanylate cyclase (GGDEF)-like protein</fullName>
    </submittedName>
</protein>
<organism evidence="6 7">
    <name type="scientific">Pseudoduganella flava</name>
    <dbReference type="NCBI Taxonomy" id="871742"/>
    <lineage>
        <taxon>Bacteria</taxon>
        <taxon>Pseudomonadati</taxon>
        <taxon>Pseudomonadota</taxon>
        <taxon>Betaproteobacteria</taxon>
        <taxon>Burkholderiales</taxon>
        <taxon>Oxalobacteraceae</taxon>
        <taxon>Telluria group</taxon>
        <taxon>Pseudoduganella</taxon>
    </lineage>
</organism>
<dbReference type="InterPro" id="IPR000160">
    <property type="entry name" value="GGDEF_dom"/>
</dbReference>
<proteinExistence type="predicted"/>
<dbReference type="EMBL" id="CP046904">
    <property type="protein sequence ID" value="QGZ37965.1"/>
    <property type="molecule type" value="Genomic_DNA"/>
</dbReference>
<dbReference type="Gene3D" id="3.20.20.450">
    <property type="entry name" value="EAL domain"/>
    <property type="match status" value="1"/>
</dbReference>
<dbReference type="Proteomes" id="UP000315112">
    <property type="component" value="Unassembled WGS sequence"/>
</dbReference>
<feature type="domain" description="PAS" evidence="1">
    <location>
        <begin position="10"/>
        <end position="46"/>
    </location>
</feature>
<feature type="domain" description="PAC" evidence="2">
    <location>
        <begin position="90"/>
        <end position="143"/>
    </location>
</feature>
<dbReference type="Gene3D" id="3.30.450.20">
    <property type="entry name" value="PAS domain"/>
    <property type="match status" value="2"/>
</dbReference>
<dbReference type="InterPro" id="IPR013656">
    <property type="entry name" value="PAS_4"/>
</dbReference>
<keyword evidence="8" id="KW-1185">Reference proteome</keyword>
<dbReference type="SUPFAM" id="SSF141868">
    <property type="entry name" value="EAL domain-like"/>
    <property type="match status" value="1"/>
</dbReference>
<dbReference type="InterPro" id="IPR013655">
    <property type="entry name" value="PAS_fold_3"/>
</dbReference>
<reference evidence="6 7" key="1">
    <citation type="journal article" date="2015" name="Stand. Genomic Sci.">
        <title>Genomic Encyclopedia of Bacterial and Archaeal Type Strains, Phase III: the genomes of soil and plant-associated and newly described type strains.</title>
        <authorList>
            <person name="Whitman W.B."/>
            <person name="Woyke T."/>
            <person name="Klenk H.P."/>
            <person name="Zhou Y."/>
            <person name="Lilburn T.G."/>
            <person name="Beck B.J."/>
            <person name="De Vos P."/>
            <person name="Vandamme P."/>
            <person name="Eisen J.A."/>
            <person name="Garrity G."/>
            <person name="Hugenholtz P."/>
            <person name="Kyrpides N.C."/>
        </authorList>
    </citation>
    <scope>NUCLEOTIDE SEQUENCE [LARGE SCALE GENOMIC DNA]</scope>
    <source>
        <strain evidence="6 7">CGMCC 1.10685</strain>
    </source>
</reference>
<dbReference type="SUPFAM" id="SSF55785">
    <property type="entry name" value="PYP-like sensor domain (PAS domain)"/>
    <property type="match status" value="2"/>
</dbReference>
<dbReference type="SUPFAM" id="SSF55073">
    <property type="entry name" value="Nucleotide cyclase"/>
    <property type="match status" value="1"/>
</dbReference>
<dbReference type="PANTHER" id="PTHR44757">
    <property type="entry name" value="DIGUANYLATE CYCLASE DGCP"/>
    <property type="match status" value="1"/>
</dbReference>
<dbReference type="PROSITE" id="PS50112">
    <property type="entry name" value="PAS"/>
    <property type="match status" value="1"/>
</dbReference>
<evidence type="ECO:0000313" key="8">
    <source>
        <dbReference type="Proteomes" id="UP000437862"/>
    </source>
</evidence>
<evidence type="ECO:0000259" key="4">
    <source>
        <dbReference type="PROSITE" id="PS50887"/>
    </source>
</evidence>
<dbReference type="GO" id="GO:0003824">
    <property type="term" value="F:catalytic activity"/>
    <property type="evidence" value="ECO:0007669"/>
    <property type="project" value="UniProtKB-ARBA"/>
</dbReference>
<dbReference type="InterPro" id="IPR043128">
    <property type="entry name" value="Rev_trsase/Diguanyl_cyclase"/>
</dbReference>
<dbReference type="RefSeq" id="WP_145876567.1">
    <property type="nucleotide sequence ID" value="NZ_CP046904.1"/>
</dbReference>
<dbReference type="SMART" id="SM00091">
    <property type="entry name" value="PAS"/>
    <property type="match status" value="2"/>
</dbReference>
<gene>
    <name evidence="5" type="ORF">GO485_02145</name>
    <name evidence="6" type="ORF">IP92_03172</name>
</gene>
<evidence type="ECO:0000259" key="3">
    <source>
        <dbReference type="PROSITE" id="PS50883"/>
    </source>
</evidence>
<dbReference type="CDD" id="cd01949">
    <property type="entry name" value="GGDEF"/>
    <property type="match status" value="1"/>
</dbReference>
<dbReference type="Pfam" id="PF08448">
    <property type="entry name" value="PAS_4"/>
    <property type="match status" value="1"/>
</dbReference>
<dbReference type="AlphaFoldDB" id="A0A562PQX2"/>
<feature type="domain" description="PAC" evidence="2">
    <location>
        <begin position="220"/>
        <end position="272"/>
    </location>
</feature>
<name>A0A562PQX2_9BURK</name>
<dbReference type="PROSITE" id="PS50883">
    <property type="entry name" value="EAL"/>
    <property type="match status" value="1"/>
</dbReference>
<dbReference type="CDD" id="cd01948">
    <property type="entry name" value="EAL"/>
    <property type="match status" value="1"/>
</dbReference>
<feature type="domain" description="EAL" evidence="3">
    <location>
        <begin position="456"/>
        <end position="709"/>
    </location>
</feature>
<dbReference type="CDD" id="cd00130">
    <property type="entry name" value="PAS"/>
    <property type="match status" value="2"/>
</dbReference>
<dbReference type="Pfam" id="PF00563">
    <property type="entry name" value="EAL"/>
    <property type="match status" value="1"/>
</dbReference>
<dbReference type="OrthoDB" id="9813903at2"/>
<dbReference type="Gene3D" id="3.30.70.270">
    <property type="match status" value="1"/>
</dbReference>
<dbReference type="Proteomes" id="UP000437862">
    <property type="component" value="Chromosome"/>
</dbReference>
<reference evidence="5 8" key="3">
    <citation type="submission" date="2019-12" db="EMBL/GenBank/DDBJ databases">
        <title>Draft Genome Sequences of Six Type Strains of the Genus Massilia.</title>
        <authorList>
            <person name="Miess H."/>
            <person name="Frediansyah A."/>
            <person name="Goeker M."/>
            <person name="Gross H."/>
        </authorList>
    </citation>
    <scope>NUCLEOTIDE SEQUENCE [LARGE SCALE GENOMIC DNA]</scope>
    <source>
        <strain evidence="5 8">DSM 26639</strain>
    </source>
</reference>
<dbReference type="InterPro" id="IPR035919">
    <property type="entry name" value="EAL_sf"/>
</dbReference>
<dbReference type="Pfam" id="PF00990">
    <property type="entry name" value="GGDEF"/>
    <property type="match status" value="1"/>
</dbReference>
<dbReference type="InterPro" id="IPR000700">
    <property type="entry name" value="PAS-assoc_C"/>
</dbReference>
<dbReference type="PROSITE" id="PS50113">
    <property type="entry name" value="PAC"/>
    <property type="match status" value="2"/>
</dbReference>
<dbReference type="NCBIfam" id="TIGR00254">
    <property type="entry name" value="GGDEF"/>
    <property type="match status" value="1"/>
</dbReference>
<reference evidence="6" key="2">
    <citation type="submission" date="2019-07" db="EMBL/GenBank/DDBJ databases">
        <authorList>
            <person name="Whitman W."/>
            <person name="Huntemann M."/>
            <person name="Clum A."/>
            <person name="Pillay M."/>
            <person name="Palaniappan K."/>
            <person name="Varghese N."/>
            <person name="Mikhailova N."/>
            <person name="Stamatis D."/>
            <person name="Reddy T."/>
            <person name="Daum C."/>
            <person name="Shapiro N."/>
            <person name="Ivanova N."/>
            <person name="Kyrpides N."/>
            <person name="Woyke T."/>
        </authorList>
    </citation>
    <scope>NUCLEOTIDE SEQUENCE</scope>
    <source>
        <strain evidence="6">CGMCC 1.10685</strain>
    </source>
</reference>
<evidence type="ECO:0000259" key="2">
    <source>
        <dbReference type="PROSITE" id="PS50113"/>
    </source>
</evidence>